<dbReference type="PANTHER" id="PTHR12800:SF4">
    <property type="entry name" value="HSP90 CO-CHAPERONE CDC37"/>
    <property type="match status" value="1"/>
</dbReference>
<evidence type="ECO:0000259" key="9">
    <source>
        <dbReference type="SMART" id="SM01070"/>
    </source>
</evidence>
<dbReference type="SMART" id="SM01069">
    <property type="entry name" value="CDC37_C"/>
    <property type="match status" value="1"/>
</dbReference>
<dbReference type="Proteomes" id="UP000237144">
    <property type="component" value="Unassembled WGS sequence"/>
</dbReference>
<comment type="caution">
    <text evidence="11">The sequence shown here is derived from an EMBL/GenBank/DDBJ whole genome shotgun (WGS) entry which is preliminary data.</text>
</comment>
<keyword evidence="3" id="KW-0963">Cytoplasm</keyword>
<evidence type="ECO:0000256" key="4">
    <source>
        <dbReference type="ARBA" id="ARBA00023186"/>
    </source>
</evidence>
<feature type="domain" description="Cdc37 N-terminal" evidence="10">
    <location>
        <begin position="3"/>
        <end position="190"/>
    </location>
</feature>
<feature type="compositionally biased region" description="Low complexity" evidence="7">
    <location>
        <begin position="234"/>
        <end position="244"/>
    </location>
</feature>
<dbReference type="GO" id="GO:0019901">
    <property type="term" value="F:protein kinase binding"/>
    <property type="evidence" value="ECO:0007669"/>
    <property type="project" value="InterPro"/>
</dbReference>
<dbReference type="PANTHER" id="PTHR12800">
    <property type="entry name" value="CDC37-RELATED"/>
    <property type="match status" value="1"/>
</dbReference>
<dbReference type="SMART" id="SM01070">
    <property type="entry name" value="CDC37_M"/>
    <property type="match status" value="1"/>
</dbReference>
<dbReference type="InterPro" id="IPR004918">
    <property type="entry name" value="Cdc37"/>
</dbReference>
<reference evidence="11 12" key="1">
    <citation type="journal article" date="2018" name="Front. Microbiol.">
        <title>Prospects for Fungal Bioremediation of Acidic Radioactive Waste Sites: Characterization and Genome Sequence of Rhodotorula taiwanensis MD1149.</title>
        <authorList>
            <person name="Tkavc R."/>
            <person name="Matrosova V.Y."/>
            <person name="Grichenko O.E."/>
            <person name="Gostincar C."/>
            <person name="Volpe R.P."/>
            <person name="Klimenkova P."/>
            <person name="Gaidamakova E.K."/>
            <person name="Zhou C.E."/>
            <person name="Stewart B.J."/>
            <person name="Lyman M.G."/>
            <person name="Malfatti S.A."/>
            <person name="Rubinfeld B."/>
            <person name="Courtot M."/>
            <person name="Singh J."/>
            <person name="Dalgard C.L."/>
            <person name="Hamilton T."/>
            <person name="Frey K.G."/>
            <person name="Gunde-Cimerman N."/>
            <person name="Dugan L."/>
            <person name="Daly M.J."/>
        </authorList>
    </citation>
    <scope>NUCLEOTIDE SEQUENCE [LARGE SCALE GENOMIC DNA]</scope>
    <source>
        <strain evidence="11 12">MD1149</strain>
    </source>
</reference>
<evidence type="ECO:0000256" key="6">
    <source>
        <dbReference type="SAM" id="Coils"/>
    </source>
</evidence>
<protein>
    <recommendedName>
        <fullName evidence="5">Hsp90 chaperone protein kinase-targeting subunit</fullName>
    </recommendedName>
</protein>
<dbReference type="InterPro" id="IPR013874">
    <property type="entry name" value="Cdc37_Hsp90-bd"/>
</dbReference>
<dbReference type="InterPro" id="IPR013855">
    <property type="entry name" value="Cdc37_N_dom"/>
</dbReference>
<evidence type="ECO:0000313" key="12">
    <source>
        <dbReference type="Proteomes" id="UP000237144"/>
    </source>
</evidence>
<feature type="domain" description="Cdc37 C-terminal" evidence="8">
    <location>
        <begin position="404"/>
        <end position="528"/>
    </location>
</feature>
<comment type="subcellular location">
    <subcellularLocation>
        <location evidence="1">Cytoplasm</location>
    </subcellularLocation>
</comment>
<proteinExistence type="inferred from homology"/>
<keyword evidence="4" id="KW-0143">Chaperone</keyword>
<feature type="domain" description="Cdc37 Hsp90 binding" evidence="9">
    <location>
        <begin position="211"/>
        <end position="387"/>
    </location>
</feature>
<dbReference type="GO" id="GO:0031072">
    <property type="term" value="F:heat shock protein binding"/>
    <property type="evidence" value="ECO:0007669"/>
    <property type="project" value="TreeGrafter"/>
</dbReference>
<evidence type="ECO:0000256" key="7">
    <source>
        <dbReference type="SAM" id="MobiDB-lite"/>
    </source>
</evidence>
<dbReference type="Gene3D" id="6.10.140.250">
    <property type="match status" value="1"/>
</dbReference>
<feature type="region of interest" description="Disordered" evidence="7">
    <location>
        <begin position="496"/>
        <end position="536"/>
    </location>
</feature>
<dbReference type="InterPro" id="IPR013873">
    <property type="entry name" value="Cdc37_C"/>
</dbReference>
<feature type="compositionally biased region" description="Low complexity" evidence="7">
    <location>
        <begin position="520"/>
        <end position="536"/>
    </location>
</feature>
<comment type="similarity">
    <text evidence="2">Belongs to the CDC37 family.</text>
</comment>
<evidence type="ECO:0000259" key="10">
    <source>
        <dbReference type="SMART" id="SM01071"/>
    </source>
</evidence>
<name>A0A2S5BEP4_9BASI</name>
<feature type="region of interest" description="Disordered" evidence="7">
    <location>
        <begin position="189"/>
        <end position="260"/>
    </location>
</feature>
<dbReference type="AlphaFoldDB" id="A0A2S5BEP4"/>
<dbReference type="OrthoDB" id="440202at2759"/>
<dbReference type="EMBL" id="PJQD01000019">
    <property type="protein sequence ID" value="POY75230.1"/>
    <property type="molecule type" value="Genomic_DNA"/>
</dbReference>
<feature type="coiled-coil region" evidence="6">
    <location>
        <begin position="146"/>
        <end position="176"/>
    </location>
</feature>
<organism evidence="11 12">
    <name type="scientific">Rhodotorula taiwanensis</name>
    <dbReference type="NCBI Taxonomy" id="741276"/>
    <lineage>
        <taxon>Eukaryota</taxon>
        <taxon>Fungi</taxon>
        <taxon>Dikarya</taxon>
        <taxon>Basidiomycota</taxon>
        <taxon>Pucciniomycotina</taxon>
        <taxon>Microbotryomycetes</taxon>
        <taxon>Sporidiobolales</taxon>
        <taxon>Sporidiobolaceae</taxon>
        <taxon>Rhodotorula</taxon>
    </lineage>
</organism>
<dbReference type="Pfam" id="PF08565">
    <property type="entry name" value="CDC37_M"/>
    <property type="match status" value="1"/>
</dbReference>
<dbReference type="STRING" id="741276.A0A2S5BEP4"/>
<evidence type="ECO:0000256" key="2">
    <source>
        <dbReference type="ARBA" id="ARBA00006222"/>
    </source>
</evidence>
<evidence type="ECO:0000313" key="11">
    <source>
        <dbReference type="EMBL" id="POY75230.1"/>
    </source>
</evidence>
<dbReference type="GO" id="GO:0050821">
    <property type="term" value="P:protein stabilization"/>
    <property type="evidence" value="ECO:0007669"/>
    <property type="project" value="TreeGrafter"/>
</dbReference>
<sequence>MSRLNYNKWDNLQLSDDSDIEVHPNVDKKSMIRWKQRDIHEKREQRKLKLEQFKHEVPMNDSLLARIAQLERGTRDGGATYVQNEVDRLKASLGYDYTQKQFQPGEQPSEDHMVVSLLSQVISTVQKKEADAGKRDDADGRPQRLLDELAWHRNRLEDRQKEIEKEKEEIDKESKKYITSEDIRTGWDSKTIVSSTPSAQPKPVTSAASSSSTAGGKKKGTTTETTIETLNSPAVQNAQAAQQAELGEGGSSDEADVPPLSPSALAFSRIGSLDWPSVMRAISSDPSLLSEETGDALLVEAFSAAMKGTKDGEKRARNCVEKALVGQYCRSLGRDGVALFFQRMTNQNHAALRIFVDDIAKTTDRIVTRAKVVAAERASKAEAGDEGVEQIQLVPASPDQTITFEVPDGPPPAKLEITGEGADDLDPALVREFLQKRWDIFESFPKNLKAALKEKSLEKVNKVLGKMSVDEAEIVVEQLQEAGILSFEQPGVIDQTGRDTVSVPVPASEADPTRQQAEHLAATGASPSSTAPLAPAIPLARQTEVLNLEDTLD</sequence>
<evidence type="ECO:0000256" key="3">
    <source>
        <dbReference type="ARBA" id="ARBA00022490"/>
    </source>
</evidence>
<evidence type="ECO:0000259" key="8">
    <source>
        <dbReference type="SMART" id="SM01069"/>
    </source>
</evidence>
<keyword evidence="12" id="KW-1185">Reference proteome</keyword>
<dbReference type="SMART" id="SM01071">
    <property type="entry name" value="CDC37_N"/>
    <property type="match status" value="1"/>
</dbReference>
<dbReference type="Gene3D" id="1.20.58.610">
    <property type="entry name" value="Cdc37, Hsp90 binding domain"/>
    <property type="match status" value="1"/>
</dbReference>
<dbReference type="Pfam" id="PF08564">
    <property type="entry name" value="CDC37_C"/>
    <property type="match status" value="1"/>
</dbReference>
<accession>A0A2S5BEP4</accession>
<dbReference type="GO" id="GO:0051082">
    <property type="term" value="F:unfolded protein binding"/>
    <property type="evidence" value="ECO:0007669"/>
    <property type="project" value="TreeGrafter"/>
</dbReference>
<evidence type="ECO:0000256" key="1">
    <source>
        <dbReference type="ARBA" id="ARBA00004496"/>
    </source>
</evidence>
<dbReference type="GO" id="GO:0005737">
    <property type="term" value="C:cytoplasm"/>
    <property type="evidence" value="ECO:0007669"/>
    <property type="project" value="UniProtKB-SubCell"/>
</dbReference>
<dbReference type="GO" id="GO:0006457">
    <property type="term" value="P:protein folding"/>
    <property type="evidence" value="ECO:0007669"/>
    <property type="project" value="TreeGrafter"/>
</dbReference>
<evidence type="ECO:0000256" key="5">
    <source>
        <dbReference type="ARBA" id="ARBA00031396"/>
    </source>
</evidence>
<feature type="compositionally biased region" description="Low complexity" evidence="7">
    <location>
        <begin position="205"/>
        <end position="215"/>
    </location>
</feature>
<keyword evidence="6" id="KW-0175">Coiled coil</keyword>
<dbReference type="InterPro" id="IPR038189">
    <property type="entry name" value="Cdc37_Hsp90-bd_sf"/>
</dbReference>
<gene>
    <name evidence="11" type="ORF">BMF94_1862</name>
</gene>
<dbReference type="SUPFAM" id="SSF101391">
    <property type="entry name" value="Hsp90 co-chaperone CDC37"/>
    <property type="match status" value="1"/>
</dbReference>
<dbReference type="Pfam" id="PF03234">
    <property type="entry name" value="CDC37_N"/>
    <property type="match status" value="1"/>
</dbReference>
<dbReference type="GO" id="GO:0051087">
    <property type="term" value="F:protein-folding chaperone binding"/>
    <property type="evidence" value="ECO:0007669"/>
    <property type="project" value="TreeGrafter"/>
</dbReference>